<evidence type="ECO:0000313" key="2">
    <source>
        <dbReference type="Proteomes" id="UP000426444"/>
    </source>
</evidence>
<dbReference type="AlphaFoldDB" id="A0A6I6DET4"/>
<gene>
    <name evidence="1" type="ORF">SYNTR_0919</name>
</gene>
<dbReference type="RefSeq" id="WP_156203400.1">
    <property type="nucleotide sequence ID" value="NZ_CP046457.1"/>
</dbReference>
<evidence type="ECO:0000313" key="1">
    <source>
        <dbReference type="EMBL" id="QGT99512.1"/>
    </source>
</evidence>
<dbReference type="OrthoDB" id="9766361at2"/>
<keyword evidence="2" id="KW-1185">Reference proteome</keyword>
<dbReference type="EMBL" id="CP046457">
    <property type="protein sequence ID" value="QGT99512.1"/>
    <property type="molecule type" value="Genomic_DNA"/>
</dbReference>
<proteinExistence type="predicted"/>
<dbReference type="InterPro" id="IPR009003">
    <property type="entry name" value="Peptidase_S1_PA"/>
</dbReference>
<accession>A0A6I6DET4</accession>
<dbReference type="Proteomes" id="UP000426444">
    <property type="component" value="Chromosome"/>
</dbReference>
<protein>
    <recommendedName>
        <fullName evidence="3">Serine protease</fullName>
    </recommendedName>
</protein>
<dbReference type="KEGG" id="salq:SYNTR_0919"/>
<dbReference type="SUPFAM" id="SSF50494">
    <property type="entry name" value="Trypsin-like serine proteases"/>
    <property type="match status" value="1"/>
</dbReference>
<reference evidence="2" key="1">
    <citation type="journal article" date="2019" name="Microbiology">
        <title>Complete Genome Sequence of an Uncultured Bacterium of the Candidate Phylum Bipolaricaulota.</title>
        <authorList>
            <person name="Kadnikov V.V."/>
            <person name="Mardanov A.V."/>
            <person name="Beletsky A.V."/>
            <person name="Frank Y.A."/>
            <person name="Karnachuk O.V."/>
            <person name="Ravin N.V."/>
        </authorList>
    </citation>
    <scope>NUCLEOTIDE SEQUENCE [LARGE SCALE GENOMIC DNA]</scope>
</reference>
<name>A0A6I6DET4_9FIRM</name>
<organism evidence="1 2">
    <name type="scientific">Candidatus Syntrophocurvum alkaliphilum</name>
    <dbReference type="NCBI Taxonomy" id="2293317"/>
    <lineage>
        <taxon>Bacteria</taxon>
        <taxon>Bacillati</taxon>
        <taxon>Bacillota</taxon>
        <taxon>Clostridia</taxon>
        <taxon>Eubacteriales</taxon>
        <taxon>Syntrophomonadaceae</taxon>
        <taxon>Candidatus Syntrophocurvum</taxon>
    </lineage>
</organism>
<sequence length="279" mass="31411">MKLTISERLMHSTVRIEVINKEGIILSTGTGFSFRYIFDEDKYVPILVTNKHVVKGAKIGRLVFTVADSQNNPDYGEKFSYVIYDFEKAFTFHPDINVDLCIMFMQPIYEDAIAKYNKSLFTMSLDESLIPTSEQIETLSVLEDVIMVGYPNGLWDQTNNLPIIRRGVTAIHPRFDYNNKTDIVVDMACFPGSSGSPIFIYNQGSYPTTNGISIGTRLLFLGILYAGPQMTAVGEIHTATIPTSVIPTARTNLMINLGYAVKSRRLLDFKPKIRTLINR</sequence>
<dbReference type="Gene3D" id="2.40.10.120">
    <property type="match status" value="1"/>
</dbReference>
<dbReference type="Pfam" id="PF13365">
    <property type="entry name" value="Trypsin_2"/>
    <property type="match status" value="1"/>
</dbReference>
<evidence type="ECO:0008006" key="3">
    <source>
        <dbReference type="Google" id="ProtNLM"/>
    </source>
</evidence>